<organism evidence="2 3">
    <name type="scientific">Paenibacillus eucommiae</name>
    <dbReference type="NCBI Taxonomy" id="1355755"/>
    <lineage>
        <taxon>Bacteria</taxon>
        <taxon>Bacillati</taxon>
        <taxon>Bacillota</taxon>
        <taxon>Bacilli</taxon>
        <taxon>Bacillales</taxon>
        <taxon>Paenibacillaceae</taxon>
        <taxon>Paenibacillus</taxon>
    </lineage>
</organism>
<name>A0ABS4J602_9BACL</name>
<evidence type="ECO:0000313" key="3">
    <source>
        <dbReference type="Proteomes" id="UP001519287"/>
    </source>
</evidence>
<accession>A0ABS4J602</accession>
<feature type="compositionally biased region" description="Basic residues" evidence="1">
    <location>
        <begin position="60"/>
        <end position="69"/>
    </location>
</feature>
<reference evidence="2 3" key="1">
    <citation type="submission" date="2021-03" db="EMBL/GenBank/DDBJ databases">
        <title>Genomic Encyclopedia of Type Strains, Phase IV (KMG-IV): sequencing the most valuable type-strain genomes for metagenomic binning, comparative biology and taxonomic classification.</title>
        <authorList>
            <person name="Goeker M."/>
        </authorList>
    </citation>
    <scope>NUCLEOTIDE SEQUENCE [LARGE SCALE GENOMIC DNA]</scope>
    <source>
        <strain evidence="2 3">DSM 26048</strain>
    </source>
</reference>
<dbReference type="RefSeq" id="WP_209977066.1">
    <property type="nucleotide sequence ID" value="NZ_JAGGLB010000032.1"/>
</dbReference>
<feature type="compositionally biased region" description="Polar residues" evidence="1">
    <location>
        <begin position="43"/>
        <end position="59"/>
    </location>
</feature>
<feature type="region of interest" description="Disordered" evidence="1">
    <location>
        <begin position="25"/>
        <end position="69"/>
    </location>
</feature>
<protein>
    <recommendedName>
        <fullName evidence="4">DUF5302 domain-containing protein</fullName>
    </recommendedName>
</protein>
<evidence type="ECO:0000256" key="1">
    <source>
        <dbReference type="SAM" id="MobiDB-lite"/>
    </source>
</evidence>
<comment type="caution">
    <text evidence="2">The sequence shown here is derived from an EMBL/GenBank/DDBJ whole genome shotgun (WGS) entry which is preliminary data.</text>
</comment>
<evidence type="ECO:0008006" key="4">
    <source>
        <dbReference type="Google" id="ProtNLM"/>
    </source>
</evidence>
<proteinExistence type="predicted"/>
<gene>
    <name evidence="2" type="ORF">J2Z66_006897</name>
</gene>
<keyword evidence="3" id="KW-1185">Reference proteome</keyword>
<sequence>MPDQHEDQAASEGPKKISLAEAMKQKLAQKKADQAAQKANPQHASGSGQTVKSQMTKKVNNQRRRTGGS</sequence>
<dbReference type="EMBL" id="JAGGLB010000032">
    <property type="protein sequence ID" value="MBP1995255.1"/>
    <property type="molecule type" value="Genomic_DNA"/>
</dbReference>
<dbReference type="Proteomes" id="UP001519287">
    <property type="component" value="Unassembled WGS sequence"/>
</dbReference>
<evidence type="ECO:0000313" key="2">
    <source>
        <dbReference type="EMBL" id="MBP1995255.1"/>
    </source>
</evidence>